<feature type="compositionally biased region" description="Polar residues" evidence="1">
    <location>
        <begin position="2050"/>
        <end position="2061"/>
    </location>
</feature>
<dbReference type="InterPro" id="IPR010869">
    <property type="entry name" value="DUF1501"/>
</dbReference>
<feature type="compositionally biased region" description="Low complexity" evidence="1">
    <location>
        <begin position="2062"/>
        <end position="2109"/>
    </location>
</feature>
<gene>
    <name evidence="3" type="ORF">CTEN210_09427</name>
</gene>
<name>A0AAD3H7C8_9STRA</name>
<feature type="signal peptide" evidence="2">
    <location>
        <begin position="1"/>
        <end position="22"/>
    </location>
</feature>
<evidence type="ECO:0000313" key="4">
    <source>
        <dbReference type="Proteomes" id="UP001054902"/>
    </source>
</evidence>
<keyword evidence="4" id="KW-1185">Reference proteome</keyword>
<reference evidence="3 4" key="1">
    <citation type="journal article" date="2021" name="Sci. Rep.">
        <title>The genome of the diatom Chaetoceros tenuissimus carries an ancient integrated fragment of an extant virus.</title>
        <authorList>
            <person name="Hongo Y."/>
            <person name="Kimura K."/>
            <person name="Takaki Y."/>
            <person name="Yoshida Y."/>
            <person name="Baba S."/>
            <person name="Kobayashi G."/>
            <person name="Nagasaki K."/>
            <person name="Hano T."/>
            <person name="Tomaru Y."/>
        </authorList>
    </citation>
    <scope>NUCLEOTIDE SEQUENCE [LARGE SCALE GENOMIC DNA]</scope>
    <source>
        <strain evidence="3 4">NIES-3715</strain>
    </source>
</reference>
<dbReference type="Pfam" id="PF07394">
    <property type="entry name" value="DUF1501"/>
    <property type="match status" value="1"/>
</dbReference>
<comment type="caution">
    <text evidence="3">The sequence shown here is derived from an EMBL/GenBank/DDBJ whole genome shotgun (WGS) entry which is preliminary data.</text>
</comment>
<keyword evidence="2" id="KW-0732">Signal</keyword>
<dbReference type="Pfam" id="PF08811">
    <property type="entry name" value="DUF1800"/>
    <property type="match status" value="2"/>
</dbReference>
<dbReference type="InterPro" id="IPR014917">
    <property type="entry name" value="DUF1800"/>
</dbReference>
<evidence type="ECO:0000256" key="2">
    <source>
        <dbReference type="SAM" id="SignalP"/>
    </source>
</evidence>
<evidence type="ECO:0000313" key="3">
    <source>
        <dbReference type="EMBL" id="GFH52951.1"/>
    </source>
</evidence>
<dbReference type="EMBL" id="BLLK01000046">
    <property type="protein sequence ID" value="GFH52951.1"/>
    <property type="molecule type" value="Genomic_DNA"/>
</dbReference>
<dbReference type="Proteomes" id="UP001054902">
    <property type="component" value="Unassembled WGS sequence"/>
</dbReference>
<feature type="chain" id="PRO_5042125453" evidence="2">
    <location>
        <begin position="23"/>
        <end position="2223"/>
    </location>
</feature>
<sequence>MRDILLFVTLLFAIISSYSVHAEIIECTANLGSPVTIASGSLVQITPAPKGKMCLIKRIESTDSKSTYAPVARSYESLNWQRVAGPYSETLQIACEENDTYCTIQIPSAETPNTSFILESYENDLTIEQEAARFFEQTTFGTTRKDLQDVRDHGVTNHQDFLSYASNWLYDHMYNIPTTLHRAMWRSRSVMRSDVPLFEGSLNHPCGSNSHWRRAAFTRRDLNKFLTISKLGDRYALSIDGHVRTVVDDIYFFMKKPKYDEYGDYNEEYELDGETVAYDADEIGYDGEYDEGDMPFIYTGVKSYRICKAKKTETFNRFAIVYNNKCYEIRGGNPIVNLKGVTPKTLFDLSKYDVDSEVLTGVRVWRDNGFDRFILNGDIPELDKNKCSTLKRDGSSHDPIFLKLKGDKYFTFDSRLDWIENSLEKPQSDEGLSTVADSNNVAQCANVPRTYLNEHTCTLGNQYTCATESATSKLESIDLSLSNILYMQKQSGRYVHAIKNLRVHDSFFAIPPPCGKGEKSRWIRHTSETCPHTNFGPETLGAFARLISTSTDKNEVLKDIVFEGENCSIKDADTLQFHVLVDGVCWKNVHPDELNIYDFTYWTQSTNGMDNHPGGSSKITQFRKTENGYLLFPAHTWHGTDRWERSKSNFNFLGRFGDTISTDTLPLVLGKALQRKGTLVCGSPGEVANDKWAPLAWEVPMSNQDVPTLWYKYTLKYSKTDVWTLVSVNAFDQLRQKVAWALSQIFPIIVDDESYETEMYLTYYDVFTRNAFTNYGDVLREVMYSALMGEMLTFYDGTSSEYSWQNYREVQFADENFARELLQLFTVGFHILNKDGTHVIEDGQRVLTYSNADIMELARGFTGFTRQKARGNIETQKRDGDIINSVDPMQIKSELRDVYPKMGLDGKYIGDKYPLCSDLRKKSFLDKGSTYKLLGNMKISSSNPLPISSEDLIEVTKLGSNSELREELCQESNGLCTYPASISLSTDLKCVGIECDLDRINVVEVESGIFYEYSHPPCVYLTFLNNGRTARHNGDQLCVDSSWVAGIGICCDDKDKISQYDCDYTGQQTSYDEAEMNCAQKGLQLCRQNIDKMDSNCIDKCCNYNGLFWQKDEKCETFMVVSKDGKVALERQQAPNADYHSLTFFRAHWDSSFPIATSGCQLQKTGSNCKVVGDYCRCSYETKVISVFNENPTSIREVLTRLHITIPTKPFNYQMSRKIECNDGEIIVHFKDNYVYDNNVVFEVTDEFGRKFFLKNVENKVVLRDNAGQLVSSHNFRNPPTFFMIDKDVRGLSGRKILATEKAAHDETEAIIDHVLHHRNTAPYVVRRLIQRCGFSNPSPDFYLQVVEAFTSGSFESGEHTFGSGNYGDLAATFASIFLNSESRSTVLDQDSSYGSIREPLVKYISVMRSMEYKETYVDEISGLRNAESRLGGMSHHFQSIFSFFPTSYSTPGAVSHAGLVSPEGTLFSKAWSMLNSFYYLVEYGFNSCFQGLGSRFCWSDQKPGQFNYSNGHLDFGYSDAEDPETIVDQLITLLTSGRMKKTSRDLVSSEYNSARRTHCDHEALRRAQSLILSSPEFHTSGSFQNTKIQRPIKGAATKTCKPYKAVVHIMLGGGLDAYNLLVPNTGCGGKSSYAHYAHARQSLKLNQNQLLSIPSTPKAQPCLNYGIHPAIPFLQESYLANEALFVAGIGALSSGDITGTNFESRSKTTLFAHDAMEEESGKVDPYGQMKDTAIMGRLGDKLEKSGYKVNSFVVDTQYKNVQGKSESVAKHSLDSDLGFPEPLPLYSLRKGDQINGKSRGTGNVFTDAWTDAWYEVRENDGTKRAEMNATVSYTREELYGYGKKFESVAQMIGANKCRGSDRDLFYVPLREFDHHKNLLKNMNHHMVMLNQGLQKLVQELKKMGLYEQVTILISSEFGRTLTPNSSSGSDHGWSGHSIMLGGRVRGRQILGRYPDDITVKSKLNSPPGDFRIRLVPELPWEAQWKPILQWMGVSDSDLSYVLPNMHRFSSDKMLSKSQVFWPDKPAPPCLGEGEPVFCGEEPKLRTESPTKNQTPAPTLQPSTRPSSKPSSAPSSFPSASPIISAPSATPTSSPTQSPSEATTTPTSRPIDERVEQPSTNTGSSCAIERNLKACKRVNRRLKKKCTPETTASSQCQKRLKKVCSGKFALNNCVRTCEMKCLPKSLNKIEEDKDLRKDVSETYESEIETIELEVTASGNQYLK</sequence>
<evidence type="ECO:0000256" key="1">
    <source>
        <dbReference type="SAM" id="MobiDB-lite"/>
    </source>
</evidence>
<organism evidence="3 4">
    <name type="scientific">Chaetoceros tenuissimus</name>
    <dbReference type="NCBI Taxonomy" id="426638"/>
    <lineage>
        <taxon>Eukaryota</taxon>
        <taxon>Sar</taxon>
        <taxon>Stramenopiles</taxon>
        <taxon>Ochrophyta</taxon>
        <taxon>Bacillariophyta</taxon>
        <taxon>Coscinodiscophyceae</taxon>
        <taxon>Chaetocerotophycidae</taxon>
        <taxon>Chaetocerotales</taxon>
        <taxon>Chaetocerotaceae</taxon>
        <taxon>Chaetoceros</taxon>
    </lineage>
</organism>
<protein>
    <submittedName>
        <fullName evidence="3">Uncharacterized protein</fullName>
    </submittedName>
</protein>
<accession>A0AAD3H7C8</accession>
<proteinExistence type="predicted"/>
<dbReference type="PANTHER" id="PTHR43737:SF1">
    <property type="entry name" value="DUF1501 DOMAIN-CONTAINING PROTEIN"/>
    <property type="match status" value="1"/>
</dbReference>
<dbReference type="PANTHER" id="PTHR43737">
    <property type="entry name" value="BLL7424 PROTEIN"/>
    <property type="match status" value="1"/>
</dbReference>
<feature type="region of interest" description="Disordered" evidence="1">
    <location>
        <begin position="2033"/>
        <end position="2124"/>
    </location>
</feature>